<organism evidence="2 3">
    <name type="scientific">Paraburkholderia caffeinilytica</name>
    <dbReference type="NCBI Taxonomy" id="1761016"/>
    <lineage>
        <taxon>Bacteria</taxon>
        <taxon>Pseudomonadati</taxon>
        <taxon>Pseudomonadota</taxon>
        <taxon>Betaproteobacteria</taxon>
        <taxon>Burkholderiales</taxon>
        <taxon>Burkholderiaceae</taxon>
        <taxon>Paraburkholderia</taxon>
    </lineage>
</organism>
<accession>A0ABQ1NDU8</accession>
<name>A0ABQ1NDU8_9BURK</name>
<evidence type="ECO:0000256" key="1">
    <source>
        <dbReference type="SAM" id="SignalP"/>
    </source>
</evidence>
<feature type="chain" id="PRO_5047085335" evidence="1">
    <location>
        <begin position="19"/>
        <end position="54"/>
    </location>
</feature>
<protein>
    <submittedName>
        <fullName evidence="2">Uncharacterized protein</fullName>
    </submittedName>
</protein>
<sequence length="54" mass="6078">MKNIILTLSLSAPVFALAQGAVTLHGIVDEGFTRLAHLTSHRLWREHPVRSWDD</sequence>
<keyword evidence="1" id="KW-0732">Signal</keyword>
<reference evidence="3" key="1">
    <citation type="journal article" date="2019" name="Int. J. Syst. Evol. Microbiol.">
        <title>The Global Catalogue of Microorganisms (GCM) 10K type strain sequencing project: providing services to taxonomists for standard genome sequencing and annotation.</title>
        <authorList>
            <consortium name="The Broad Institute Genomics Platform"/>
            <consortium name="The Broad Institute Genome Sequencing Center for Infectious Disease"/>
            <person name="Wu L."/>
            <person name="Ma J."/>
        </authorList>
    </citation>
    <scope>NUCLEOTIDE SEQUENCE [LARGE SCALE GENOMIC DNA]</scope>
    <source>
        <strain evidence="3">CGMCC 1.15103</strain>
    </source>
</reference>
<comment type="caution">
    <text evidence="2">The sequence shown here is derived from an EMBL/GenBank/DDBJ whole genome shotgun (WGS) entry which is preliminary data.</text>
</comment>
<dbReference type="EMBL" id="BMHL01000015">
    <property type="protein sequence ID" value="GGC64850.1"/>
    <property type="molecule type" value="Genomic_DNA"/>
</dbReference>
<keyword evidence="3" id="KW-1185">Reference proteome</keyword>
<proteinExistence type="predicted"/>
<dbReference type="Proteomes" id="UP000602004">
    <property type="component" value="Unassembled WGS sequence"/>
</dbReference>
<evidence type="ECO:0000313" key="2">
    <source>
        <dbReference type="EMBL" id="GGC64850.1"/>
    </source>
</evidence>
<feature type="signal peptide" evidence="1">
    <location>
        <begin position="1"/>
        <end position="18"/>
    </location>
</feature>
<gene>
    <name evidence="2" type="ORF">GCM10011400_61010</name>
</gene>
<evidence type="ECO:0000313" key="3">
    <source>
        <dbReference type="Proteomes" id="UP000602004"/>
    </source>
</evidence>